<keyword evidence="2" id="KW-0238">DNA-binding</keyword>
<sequence>MEEDLRSAQPRNLVGETANRLRDLVFASAPGSLAGSLKDLAASLGVGIVTLQKAARVLEHEGLLEGRRGPGGGYYGTRPDGAAVERSIAAYLRTNPSSFEEALDITSLLFNELVPAAAGCGDAALRDALRALAGQIDGCDTDEARGAFESAFQDLLFRMVDRPLFKLLTLVTLRVSELQPHRLLRHDEDAERQWKLGRHRIIDAILAGDQQLARFEADRSNRQVVLERLRARQVGGG</sequence>
<evidence type="ECO:0000256" key="1">
    <source>
        <dbReference type="ARBA" id="ARBA00023015"/>
    </source>
</evidence>
<accession>A0ABU9Y9X1</accession>
<organism evidence="4 5">
    <name type="scientific">Sphingomonas oligophenolica</name>
    <dbReference type="NCBI Taxonomy" id="301154"/>
    <lineage>
        <taxon>Bacteria</taxon>
        <taxon>Pseudomonadati</taxon>
        <taxon>Pseudomonadota</taxon>
        <taxon>Alphaproteobacteria</taxon>
        <taxon>Sphingomonadales</taxon>
        <taxon>Sphingomonadaceae</taxon>
        <taxon>Sphingomonas</taxon>
    </lineage>
</organism>
<comment type="caution">
    <text evidence="4">The sequence shown here is derived from an EMBL/GenBank/DDBJ whole genome shotgun (WGS) entry which is preliminary data.</text>
</comment>
<keyword evidence="5" id="KW-1185">Reference proteome</keyword>
<evidence type="ECO:0000313" key="4">
    <source>
        <dbReference type="EMBL" id="MEN2792596.1"/>
    </source>
</evidence>
<reference evidence="4 5" key="1">
    <citation type="submission" date="2024-05" db="EMBL/GenBank/DDBJ databases">
        <authorList>
            <person name="Liu Q."/>
            <person name="Xin Y.-H."/>
        </authorList>
    </citation>
    <scope>NUCLEOTIDE SEQUENCE [LARGE SCALE GENOMIC DNA]</scope>
    <source>
        <strain evidence="4 5">CGMCC 1.10181</strain>
    </source>
</reference>
<dbReference type="RefSeq" id="WP_343888187.1">
    <property type="nucleotide sequence ID" value="NZ_BAAAEH010000007.1"/>
</dbReference>
<gene>
    <name evidence="4" type="ORF">ABC974_23415</name>
</gene>
<dbReference type="SUPFAM" id="SSF46785">
    <property type="entry name" value="Winged helix' DNA-binding domain"/>
    <property type="match status" value="1"/>
</dbReference>
<evidence type="ECO:0000313" key="5">
    <source>
        <dbReference type="Proteomes" id="UP001419910"/>
    </source>
</evidence>
<proteinExistence type="predicted"/>
<dbReference type="InterPro" id="IPR008920">
    <property type="entry name" value="TF_FadR/GntR_C"/>
</dbReference>
<protein>
    <submittedName>
        <fullName evidence="4">Transcriptional regulator</fullName>
    </submittedName>
</protein>
<keyword evidence="1" id="KW-0805">Transcription regulation</keyword>
<dbReference type="SUPFAM" id="SSF48008">
    <property type="entry name" value="GntR ligand-binding domain-like"/>
    <property type="match status" value="1"/>
</dbReference>
<evidence type="ECO:0000256" key="2">
    <source>
        <dbReference type="ARBA" id="ARBA00023125"/>
    </source>
</evidence>
<dbReference type="InterPro" id="IPR036390">
    <property type="entry name" value="WH_DNA-bd_sf"/>
</dbReference>
<name>A0ABU9Y9X1_9SPHN</name>
<evidence type="ECO:0000256" key="3">
    <source>
        <dbReference type="ARBA" id="ARBA00023163"/>
    </source>
</evidence>
<dbReference type="Gene3D" id="1.10.10.10">
    <property type="entry name" value="Winged helix-like DNA-binding domain superfamily/Winged helix DNA-binding domain"/>
    <property type="match status" value="1"/>
</dbReference>
<dbReference type="Proteomes" id="UP001419910">
    <property type="component" value="Unassembled WGS sequence"/>
</dbReference>
<keyword evidence="3" id="KW-0804">Transcription</keyword>
<dbReference type="InterPro" id="IPR036388">
    <property type="entry name" value="WH-like_DNA-bd_sf"/>
</dbReference>
<dbReference type="EMBL" id="JBDIME010000030">
    <property type="protein sequence ID" value="MEN2792596.1"/>
    <property type="molecule type" value="Genomic_DNA"/>
</dbReference>